<keyword evidence="2" id="KW-0812">Transmembrane</keyword>
<dbReference type="InParanoid" id="E8R2W8"/>
<proteinExistence type="predicted"/>
<evidence type="ECO:0000313" key="3">
    <source>
        <dbReference type="EMBL" id="ADV61472.1"/>
    </source>
</evidence>
<reference evidence="3 4" key="2">
    <citation type="journal article" date="2011" name="Stand. Genomic Sci.">
        <title>Complete genome sequence of Isosphaera pallida type strain (IS1B).</title>
        <authorList>
            <consortium name="US DOE Joint Genome Institute (JGI-PGF)"/>
            <person name="Goker M."/>
            <person name="Cleland D."/>
            <person name="Saunders E."/>
            <person name="Lapidus A."/>
            <person name="Nolan M."/>
            <person name="Lucas S."/>
            <person name="Hammon N."/>
            <person name="Deshpande S."/>
            <person name="Cheng J.F."/>
            <person name="Tapia R."/>
            <person name="Han C."/>
            <person name="Goodwin L."/>
            <person name="Pitluck S."/>
            <person name="Liolios K."/>
            <person name="Pagani I."/>
            <person name="Ivanova N."/>
            <person name="Mavromatis K."/>
            <person name="Pati A."/>
            <person name="Chen A."/>
            <person name="Palaniappan K."/>
            <person name="Land M."/>
            <person name="Hauser L."/>
            <person name="Chang Y.J."/>
            <person name="Jeffries C.D."/>
            <person name="Detter J.C."/>
            <person name="Beck B."/>
            <person name="Woyke T."/>
            <person name="Bristow J."/>
            <person name="Eisen J.A."/>
            <person name="Markowitz V."/>
            <person name="Hugenholtz P."/>
            <person name="Kyrpides N.C."/>
            <person name="Klenk H.P."/>
        </authorList>
    </citation>
    <scope>NUCLEOTIDE SEQUENCE [LARGE SCALE GENOMIC DNA]</scope>
    <source>
        <strain evidence="4">ATCC 43644 / DSM 9630 / IS1B</strain>
    </source>
</reference>
<dbReference type="PANTHER" id="PTHR30531:SF12">
    <property type="entry name" value="FLAGELLAR BIOSYNTHETIC PROTEIN FLHB"/>
    <property type="match status" value="1"/>
</dbReference>
<feature type="transmembrane region" description="Helical" evidence="2">
    <location>
        <begin position="154"/>
        <end position="172"/>
    </location>
</feature>
<dbReference type="InterPro" id="IPR006135">
    <property type="entry name" value="T3SS_substrate_exporter"/>
</dbReference>
<feature type="compositionally biased region" description="Basic and acidic residues" evidence="1">
    <location>
        <begin position="301"/>
        <end position="310"/>
    </location>
</feature>
<keyword evidence="4" id="KW-1185">Reference proteome</keyword>
<dbReference type="Proteomes" id="UP000008631">
    <property type="component" value="Chromosome"/>
</dbReference>
<dbReference type="EMBL" id="CP002353">
    <property type="protein sequence ID" value="ADV61472.1"/>
    <property type="molecule type" value="Genomic_DNA"/>
</dbReference>
<evidence type="ECO:0000256" key="2">
    <source>
        <dbReference type="SAM" id="Phobius"/>
    </source>
</evidence>
<dbReference type="Pfam" id="PF01312">
    <property type="entry name" value="Bac_export_2"/>
    <property type="match status" value="1"/>
</dbReference>
<evidence type="ECO:0000313" key="4">
    <source>
        <dbReference type="Proteomes" id="UP000008631"/>
    </source>
</evidence>
<feature type="region of interest" description="Disordered" evidence="1">
    <location>
        <begin position="233"/>
        <end position="252"/>
    </location>
</feature>
<dbReference type="AlphaFoldDB" id="E8R2W8"/>
<dbReference type="HOGENOM" id="CLU_896520_0_0_0"/>
<gene>
    <name evidence="3" type="ordered locus">Isop_0882</name>
</gene>
<organism evidence="3 4">
    <name type="scientific">Isosphaera pallida (strain ATCC 43644 / DSM 9630 / IS1B)</name>
    <dbReference type="NCBI Taxonomy" id="575540"/>
    <lineage>
        <taxon>Bacteria</taxon>
        <taxon>Pseudomonadati</taxon>
        <taxon>Planctomycetota</taxon>
        <taxon>Planctomycetia</taxon>
        <taxon>Isosphaerales</taxon>
        <taxon>Isosphaeraceae</taxon>
        <taxon>Isosphaera</taxon>
    </lineage>
</organism>
<reference key="1">
    <citation type="submission" date="2010-11" db="EMBL/GenBank/DDBJ databases">
        <title>The complete sequence of chromosome of Isophaera pallida ATCC 43644.</title>
        <authorList>
            <consortium name="US DOE Joint Genome Institute (JGI-PGF)"/>
            <person name="Lucas S."/>
            <person name="Copeland A."/>
            <person name="Lapidus A."/>
            <person name="Bruce D."/>
            <person name="Goodwin L."/>
            <person name="Pitluck S."/>
            <person name="Kyrpides N."/>
            <person name="Mavromatis K."/>
            <person name="Pagani I."/>
            <person name="Ivanova N."/>
            <person name="Saunders E."/>
            <person name="Brettin T."/>
            <person name="Detter J.C."/>
            <person name="Han C."/>
            <person name="Tapia R."/>
            <person name="Land M."/>
            <person name="Hauser L."/>
            <person name="Markowitz V."/>
            <person name="Cheng J.-F."/>
            <person name="Hugenholtz P."/>
            <person name="Woyke T."/>
            <person name="Wu D."/>
            <person name="Eisen J.A."/>
        </authorList>
    </citation>
    <scope>NUCLEOTIDE SEQUENCE</scope>
    <source>
        <strain>ATCC 43644</strain>
    </source>
</reference>
<feature type="compositionally biased region" description="Basic and acidic residues" evidence="1">
    <location>
        <begin position="233"/>
        <end position="243"/>
    </location>
</feature>
<dbReference type="GO" id="GO:0009306">
    <property type="term" value="P:protein secretion"/>
    <property type="evidence" value="ECO:0007669"/>
    <property type="project" value="InterPro"/>
</dbReference>
<dbReference type="RefSeq" id="WP_013563761.1">
    <property type="nucleotide sequence ID" value="NC_014962.1"/>
</dbReference>
<dbReference type="eggNOG" id="COG1377">
    <property type="taxonomic scope" value="Bacteria"/>
</dbReference>
<name>E8R2W8_ISOPI</name>
<evidence type="ECO:0000256" key="1">
    <source>
        <dbReference type="SAM" id="MobiDB-lite"/>
    </source>
</evidence>
<dbReference type="GO" id="GO:0005886">
    <property type="term" value="C:plasma membrane"/>
    <property type="evidence" value="ECO:0007669"/>
    <property type="project" value="TreeGrafter"/>
</dbReference>
<keyword evidence="2" id="KW-1133">Transmembrane helix</keyword>
<feature type="region of interest" description="Disordered" evidence="1">
    <location>
        <begin position="260"/>
        <end position="310"/>
    </location>
</feature>
<dbReference type="KEGG" id="ipa:Isop_0882"/>
<feature type="compositionally biased region" description="Basic and acidic residues" evidence="1">
    <location>
        <begin position="260"/>
        <end position="270"/>
    </location>
</feature>
<feature type="transmembrane region" description="Helical" evidence="2">
    <location>
        <begin position="21"/>
        <end position="45"/>
    </location>
</feature>
<feature type="transmembrane region" description="Helical" evidence="2">
    <location>
        <begin position="86"/>
        <end position="108"/>
    </location>
</feature>
<keyword evidence="2" id="KW-0472">Membrane</keyword>
<protein>
    <submittedName>
        <fullName evidence="3">Uncharacterized protein</fullName>
    </submittedName>
</protein>
<sequence length="310" mass="33735">MSEERTQAPTPRQRAEARRNGLVPFAPNLTAAAGLAAGLVGLAAWGNAAASGWIGLATRSWSDLMLNPPSHAPLSINHATTSVTSLVLATVTPTLNIILAPVVAMTLIHVTQTLGNITPARLIPDPRRLWRPHHWEELGMGTALGRGVGEALRFLGFLGATIGVVGWGLMAVDHVSETMTTFPLPNALPSRFAQAVQLTWRWSLSLTAGLAILGLLEFAWRWRDVERRLMRTPEENRDERRSSESNPAWRARRRELARQRGLRLDPRQDRTANLAATPPSLSVPSNLERPADPSLPIGSIGRRDPGESAS</sequence>
<accession>E8R2W8</accession>
<dbReference type="STRING" id="575540.Isop_0882"/>
<dbReference type="PANTHER" id="PTHR30531">
    <property type="entry name" value="FLAGELLAR BIOSYNTHETIC PROTEIN FLHB"/>
    <property type="match status" value="1"/>
</dbReference>
<feature type="transmembrane region" description="Helical" evidence="2">
    <location>
        <begin position="200"/>
        <end position="220"/>
    </location>
</feature>